<gene>
    <name evidence="13" type="primary">atpF</name>
    <name evidence="16" type="ORF">IQ782_05740</name>
</gene>
<accession>A0ABR9WYI3</accession>
<dbReference type="InterPro" id="IPR050059">
    <property type="entry name" value="ATP_synthase_B_chain"/>
</dbReference>
<dbReference type="RefSeq" id="WP_194133658.1">
    <property type="nucleotide sequence ID" value="NZ_JADFFK010000003.1"/>
</dbReference>
<dbReference type="Proteomes" id="UP000607796">
    <property type="component" value="Unassembled WGS sequence"/>
</dbReference>
<keyword evidence="17" id="KW-1185">Reference proteome</keyword>
<keyword evidence="5 13" id="KW-0375">Hydrogen ion transport</keyword>
<comment type="function">
    <text evidence="10 13">F(1)F(0) ATP synthase produces ATP from ADP in the presence of a proton or sodium gradient. F-type ATPases consist of two structural domains, F(1) containing the extramembraneous catalytic core and F(0) containing the membrane proton channel, linked together by a central stalk and a peripheral stalk. During catalysis, ATP synthesis in the catalytic domain of F(1) is coupled via a rotary mechanism of the central stalk subunits to proton translocation.</text>
</comment>
<feature type="coiled-coil region" evidence="15">
    <location>
        <begin position="45"/>
        <end position="112"/>
    </location>
</feature>
<evidence type="ECO:0000256" key="3">
    <source>
        <dbReference type="ARBA" id="ARBA00022547"/>
    </source>
</evidence>
<dbReference type="PANTHER" id="PTHR33445">
    <property type="entry name" value="ATP SYNTHASE SUBUNIT B', CHLOROPLASTIC"/>
    <property type="match status" value="1"/>
</dbReference>
<evidence type="ECO:0000256" key="10">
    <source>
        <dbReference type="ARBA" id="ARBA00025198"/>
    </source>
</evidence>
<reference evidence="16 17" key="1">
    <citation type="journal article" date="2021" name="Int. J. Syst. Evol. Microbiol.">
        <title>Salipiger mangrovisoli sp. nov., isolated from mangrove soil and the proposal for the reclassification of Paraphaeobacter pallidus as Salipiger pallidus comb. nov.</title>
        <authorList>
            <person name="Du J."/>
            <person name="Liu Y."/>
            <person name="Pei T."/>
            <person name="Deng M.R."/>
            <person name="Zhu H."/>
        </authorList>
    </citation>
    <scope>NUCLEOTIDE SEQUENCE [LARGE SCALE GENOMIC DNA]</scope>
    <source>
        <strain evidence="16 17">6D45A</strain>
    </source>
</reference>
<evidence type="ECO:0000256" key="7">
    <source>
        <dbReference type="ARBA" id="ARBA00023065"/>
    </source>
</evidence>
<comment type="subunit">
    <text evidence="13">F-type ATPases have 2 components, F(1) - the catalytic core - and F(0) - the membrane proton channel. F(1) has five subunits: alpha(3), beta(3), gamma(1), delta(1), epsilon(1). F(0) has three main subunits: a(1), b(2) and c(10-14). The alpha and beta chains form an alternating ring which encloses part of the gamma chain. F(1) is attached to F(0) by a central stalk formed by the gamma and epsilon chains, while a peripheral stalk is formed by the delta and b chains.</text>
</comment>
<proteinExistence type="inferred from homology"/>
<feature type="transmembrane region" description="Helical" evidence="13">
    <location>
        <begin position="6"/>
        <end position="27"/>
    </location>
</feature>
<keyword evidence="2 13" id="KW-0813">Transport</keyword>
<name>A0ABR9WYI3_9RHOB</name>
<dbReference type="Pfam" id="PF00430">
    <property type="entry name" value="ATP-synt_B"/>
    <property type="match status" value="1"/>
</dbReference>
<comment type="function">
    <text evidence="11">Component of the F(0) channel, it forms part of the peripheral stalk, linking F(1) to F(0). The b'-subunit is a diverged and duplicated form of b found in plants and photosynthetic bacteria.</text>
</comment>
<evidence type="ECO:0000256" key="6">
    <source>
        <dbReference type="ARBA" id="ARBA00022989"/>
    </source>
</evidence>
<keyword evidence="7 13" id="KW-0406">Ion transport</keyword>
<keyword evidence="15" id="KW-0175">Coiled coil</keyword>
<evidence type="ECO:0000256" key="14">
    <source>
        <dbReference type="RuleBase" id="RU003848"/>
    </source>
</evidence>
<keyword evidence="9 13" id="KW-0066">ATP synthesis</keyword>
<evidence type="ECO:0000313" key="17">
    <source>
        <dbReference type="Proteomes" id="UP000607796"/>
    </source>
</evidence>
<evidence type="ECO:0000256" key="11">
    <source>
        <dbReference type="ARBA" id="ARBA00025614"/>
    </source>
</evidence>
<dbReference type="EMBL" id="JADFFK010000003">
    <property type="protein sequence ID" value="MBE9636333.1"/>
    <property type="molecule type" value="Genomic_DNA"/>
</dbReference>
<evidence type="ECO:0000256" key="12">
    <source>
        <dbReference type="ARBA" id="ARBA00037847"/>
    </source>
</evidence>
<evidence type="ECO:0000256" key="5">
    <source>
        <dbReference type="ARBA" id="ARBA00022781"/>
    </source>
</evidence>
<evidence type="ECO:0000256" key="2">
    <source>
        <dbReference type="ARBA" id="ARBA00022448"/>
    </source>
</evidence>
<evidence type="ECO:0000256" key="13">
    <source>
        <dbReference type="HAMAP-Rule" id="MF_01398"/>
    </source>
</evidence>
<dbReference type="HAMAP" id="MF_01398">
    <property type="entry name" value="ATP_synth_b_bprime"/>
    <property type="match status" value="1"/>
</dbReference>
<evidence type="ECO:0000256" key="8">
    <source>
        <dbReference type="ARBA" id="ARBA00023136"/>
    </source>
</evidence>
<keyword evidence="4 13" id="KW-0812">Transmembrane</keyword>
<keyword evidence="8 13" id="KW-0472">Membrane</keyword>
<keyword evidence="3 13" id="KW-0138">CF(0)</keyword>
<dbReference type="CDD" id="cd06503">
    <property type="entry name" value="ATP-synt_Fo_b"/>
    <property type="match status" value="1"/>
</dbReference>
<organism evidence="16 17">
    <name type="scientific">Salipiger mangrovisoli</name>
    <dbReference type="NCBI Taxonomy" id="2865933"/>
    <lineage>
        <taxon>Bacteria</taxon>
        <taxon>Pseudomonadati</taxon>
        <taxon>Pseudomonadota</taxon>
        <taxon>Alphaproteobacteria</taxon>
        <taxon>Rhodobacterales</taxon>
        <taxon>Roseobacteraceae</taxon>
        <taxon>Salipiger</taxon>
    </lineage>
</organism>
<evidence type="ECO:0000256" key="4">
    <source>
        <dbReference type="ARBA" id="ARBA00022692"/>
    </source>
</evidence>
<evidence type="ECO:0000256" key="15">
    <source>
        <dbReference type="SAM" id="Coils"/>
    </source>
</evidence>
<dbReference type="PANTHER" id="PTHR33445:SF2">
    <property type="entry name" value="ATP SYNTHASE SUBUNIT B', CHLOROPLASTIC"/>
    <property type="match status" value="1"/>
</dbReference>
<evidence type="ECO:0000313" key="16">
    <source>
        <dbReference type="EMBL" id="MBE9636333.1"/>
    </source>
</evidence>
<sequence>MSFDWWTLGLQTVNVLVLLWILSHFLFRPISEMLARRQAAATDDLAHARAARADAEAARADAQAQEAAVAARRADLLSSARQEAETTRRSLLEEARQEVETLRADAQAKAAQHRIAAVHALQDEAAELAADIAQRLLSRLPETARTEGFIDGLVAAISELPEHTRAGLGADAPLPVRAAAEMSAAETGSLAARLSEVLGHPVTLSVRSDPTLIAGLELDAPHAVVRNHLRADLDHIRQELLKHD</sequence>
<comment type="similarity">
    <text evidence="1 13 14">Belongs to the ATPase B chain family.</text>
</comment>
<evidence type="ECO:0000256" key="9">
    <source>
        <dbReference type="ARBA" id="ARBA00023310"/>
    </source>
</evidence>
<keyword evidence="13" id="KW-1003">Cell membrane</keyword>
<comment type="caution">
    <text evidence="16">The sequence shown here is derived from an EMBL/GenBank/DDBJ whole genome shotgun (WGS) entry which is preliminary data.</text>
</comment>
<keyword evidence="6 13" id="KW-1133">Transmembrane helix</keyword>
<comment type="subcellular location">
    <subcellularLocation>
        <location evidence="13">Cell membrane</location>
        <topology evidence="13">Single-pass membrane protein</topology>
    </subcellularLocation>
    <subcellularLocation>
        <location evidence="12">Endomembrane system</location>
        <topology evidence="12">Single-pass membrane protein</topology>
    </subcellularLocation>
</comment>
<evidence type="ECO:0000256" key="1">
    <source>
        <dbReference type="ARBA" id="ARBA00005513"/>
    </source>
</evidence>
<protein>
    <recommendedName>
        <fullName evidence="13">ATP synthase subunit b</fullName>
    </recommendedName>
    <alternativeName>
        <fullName evidence="13">ATP synthase F(0) sector subunit b</fullName>
    </alternativeName>
    <alternativeName>
        <fullName evidence="13">ATPase subunit I</fullName>
    </alternativeName>
    <alternativeName>
        <fullName evidence="13">F-type ATPase subunit b</fullName>
        <shortName evidence="13">F-ATPase subunit b</shortName>
    </alternativeName>
</protein>
<dbReference type="InterPro" id="IPR002146">
    <property type="entry name" value="ATP_synth_b/b'su_bac/chlpt"/>
</dbReference>